<reference evidence="1 2" key="1">
    <citation type="journal article" date="2017" name="Int. J. Syst. Evol. Microbiol.">
        <title>Mycobacterium talmoniae sp. nov., a slowly growing mycobacterium isolated from human respiratory samples.</title>
        <authorList>
            <person name="Davidson R.M."/>
            <person name="DeGroote M.A."/>
            <person name="Marola J.L."/>
            <person name="Buss S."/>
            <person name="Jones V."/>
            <person name="McNeil M.R."/>
            <person name="Freifeld A.G."/>
            <person name="Elaine Epperson L."/>
            <person name="Hasan N.A."/>
            <person name="Jackson M."/>
            <person name="Iwen P.C."/>
            <person name="Salfinger M."/>
            <person name="Strong M."/>
        </authorList>
    </citation>
    <scope>NUCLEOTIDE SEQUENCE [LARGE SCALE GENOMIC DNA]</scope>
    <source>
        <strain evidence="1 2">ATCC BAA-2683</strain>
    </source>
</reference>
<evidence type="ECO:0000313" key="2">
    <source>
        <dbReference type="Proteomes" id="UP000238296"/>
    </source>
</evidence>
<protein>
    <submittedName>
        <fullName evidence="1">Uncharacterized protein</fullName>
    </submittedName>
</protein>
<dbReference type="AntiFam" id="ANF00109">
    <property type="entry name" value="Shadow ORF (opposite afsK)"/>
</dbReference>
<accession>A0A2S8BS49</accession>
<dbReference type="Proteomes" id="UP000238296">
    <property type="component" value="Unassembled WGS sequence"/>
</dbReference>
<comment type="caution">
    <text evidence="1">The sequence shown here is derived from an EMBL/GenBank/DDBJ whole genome shotgun (WGS) entry which is preliminary data.</text>
</comment>
<dbReference type="EMBL" id="PPEA01000049">
    <property type="protein sequence ID" value="PQM49474.1"/>
    <property type="molecule type" value="Genomic_DNA"/>
</dbReference>
<name>A0A2S8BS49_9MYCO</name>
<sequence length="57" mass="6041">MVLPALVSPVSSAARAIPKSIRYTKSRAAIRMFDGLTSRCTNPTAWAASNADATCSR</sequence>
<gene>
    <name evidence="1" type="ORF">C1Y40_00304</name>
</gene>
<evidence type="ECO:0000313" key="1">
    <source>
        <dbReference type="EMBL" id="PQM49474.1"/>
    </source>
</evidence>
<organism evidence="1 2">
    <name type="scientific">Mycobacterium talmoniae</name>
    <dbReference type="NCBI Taxonomy" id="1858794"/>
    <lineage>
        <taxon>Bacteria</taxon>
        <taxon>Bacillati</taxon>
        <taxon>Actinomycetota</taxon>
        <taxon>Actinomycetes</taxon>
        <taxon>Mycobacteriales</taxon>
        <taxon>Mycobacteriaceae</taxon>
        <taxon>Mycobacterium</taxon>
    </lineage>
</organism>
<dbReference type="AlphaFoldDB" id="A0A2S8BS49"/>
<proteinExistence type="predicted"/>